<dbReference type="Gene3D" id="3.40.50.2020">
    <property type="match status" value="2"/>
</dbReference>
<dbReference type="KEGG" id="ncu:F0U83_12005"/>
<dbReference type="SMART" id="SM01400">
    <property type="entry name" value="Pribosyltran_N"/>
    <property type="match status" value="1"/>
</dbReference>
<feature type="domain" description="Phosphoribosyltransferase" evidence="9">
    <location>
        <begin position="150"/>
        <end position="271"/>
    </location>
</feature>
<dbReference type="NCBIfam" id="TIGR01251">
    <property type="entry name" value="ribP_PPkin"/>
    <property type="match status" value="1"/>
</dbReference>
<dbReference type="OrthoDB" id="324294at2"/>
<gene>
    <name evidence="11" type="ORF">F0U83_12005</name>
</gene>
<dbReference type="InterPro" id="IPR005946">
    <property type="entry name" value="Rib-P_diPkinase"/>
</dbReference>
<dbReference type="PANTHER" id="PTHR10210">
    <property type="entry name" value="RIBOSE-PHOSPHATE DIPHOSPHOKINASE FAMILY MEMBER"/>
    <property type="match status" value="1"/>
</dbReference>
<dbReference type="GO" id="GO:0006015">
    <property type="term" value="P:5-phosphoribose 1-diphosphate biosynthetic process"/>
    <property type="evidence" value="ECO:0007669"/>
    <property type="project" value="TreeGrafter"/>
</dbReference>
<dbReference type="GO" id="GO:0002189">
    <property type="term" value="C:ribose phosphate diphosphokinase complex"/>
    <property type="evidence" value="ECO:0007669"/>
    <property type="project" value="TreeGrafter"/>
</dbReference>
<dbReference type="GO" id="GO:0005737">
    <property type="term" value="C:cytoplasm"/>
    <property type="evidence" value="ECO:0007669"/>
    <property type="project" value="TreeGrafter"/>
</dbReference>
<evidence type="ECO:0000256" key="8">
    <source>
        <dbReference type="RuleBase" id="RU004324"/>
    </source>
</evidence>
<protein>
    <recommendedName>
        <fullName evidence="1">ribose-phosphate diphosphokinase</fullName>
        <ecNumber evidence="1">2.7.6.1</ecNumber>
    </recommendedName>
</protein>
<dbReference type="RefSeq" id="WP_138986981.1">
    <property type="nucleotide sequence ID" value="NZ_CP043869.1"/>
</dbReference>
<feature type="domain" description="Ribose-phosphate pyrophosphokinase N-terminal" evidence="10">
    <location>
        <begin position="5"/>
        <end position="115"/>
    </location>
</feature>
<dbReference type="EC" id="2.7.6.1" evidence="1"/>
<dbReference type="InterPro" id="IPR000836">
    <property type="entry name" value="PRTase_dom"/>
</dbReference>
<dbReference type="GO" id="GO:0004749">
    <property type="term" value="F:ribose phosphate diphosphokinase activity"/>
    <property type="evidence" value="ECO:0007669"/>
    <property type="project" value="UniProtKB-EC"/>
</dbReference>
<reference evidence="11 12" key="1">
    <citation type="journal article" date="2019" name="Biochem. Eng. J.">
        <title>Metabolic engineering of the marine bacteria Neptunomonas concharum for the production of acetoin and meso-2,3-butanediol from acetate.</title>
        <authorList>
            <person name="Li W."/>
            <person name="Pu N."/>
            <person name="Liu C.-X."/>
            <person name="Yuan Q.-P."/>
            <person name="Li Z.-J."/>
        </authorList>
    </citation>
    <scope>NUCLEOTIDE SEQUENCE [LARGE SCALE GENOMIC DNA]</scope>
    <source>
        <strain evidence="11 12">JCM17730</strain>
    </source>
</reference>
<dbReference type="Proteomes" id="UP000324760">
    <property type="component" value="Chromosome"/>
</dbReference>
<dbReference type="NCBIfam" id="NF005537">
    <property type="entry name" value="PRK07199.1"/>
    <property type="match status" value="1"/>
</dbReference>
<organism evidence="11 12">
    <name type="scientific">Neptunomonas concharum</name>
    <dbReference type="NCBI Taxonomy" id="1031538"/>
    <lineage>
        <taxon>Bacteria</taxon>
        <taxon>Pseudomonadati</taxon>
        <taxon>Pseudomonadota</taxon>
        <taxon>Gammaproteobacteria</taxon>
        <taxon>Oceanospirillales</taxon>
        <taxon>Oceanospirillaceae</taxon>
        <taxon>Neptunomonas</taxon>
    </lineage>
</organism>
<evidence type="ECO:0000256" key="3">
    <source>
        <dbReference type="ARBA" id="ARBA00022727"/>
    </source>
</evidence>
<dbReference type="InterPro" id="IPR029099">
    <property type="entry name" value="Pribosyltran_N"/>
</dbReference>
<evidence type="ECO:0000256" key="4">
    <source>
        <dbReference type="ARBA" id="ARBA00022741"/>
    </source>
</evidence>
<evidence type="ECO:0000256" key="5">
    <source>
        <dbReference type="ARBA" id="ARBA00022777"/>
    </source>
</evidence>
<sequence>MLPIIFNLDSDPSLFSSLASALPAKMGELEQRRFPDNENYLRVNSDCQGKDIFIFCNLFRPDDKILRLIFLTDTLKAMGANKLVLITPYLPYMRQDKQFLSGECVSSKPFSKLLSSYLDGLITMDPHLHRYHALDDIYTLHSKVVSAAPLIAHWIEQHIPNPILIGPDIESEQWVSQVATLAKAPYEILNKIRHGDKDVEISTPSNSDLQHKTPVLVDDIISSGRTMIETVKRLQEQGMKKPTCIGVHGIFSGEAYQALAAIADIVTTECIPHPSNRIEIAQPIADAANELLNELT</sequence>
<comment type="catalytic activity">
    <reaction evidence="7">
        <text>D-ribose 5-phosphate + ATP = 5-phospho-alpha-D-ribose 1-diphosphate + AMP + H(+)</text>
        <dbReference type="Rhea" id="RHEA:15609"/>
        <dbReference type="ChEBI" id="CHEBI:15378"/>
        <dbReference type="ChEBI" id="CHEBI:30616"/>
        <dbReference type="ChEBI" id="CHEBI:58017"/>
        <dbReference type="ChEBI" id="CHEBI:78346"/>
        <dbReference type="ChEBI" id="CHEBI:456215"/>
        <dbReference type="EC" id="2.7.6.1"/>
    </reaction>
</comment>
<dbReference type="GO" id="GO:0000287">
    <property type="term" value="F:magnesium ion binding"/>
    <property type="evidence" value="ECO:0007669"/>
    <property type="project" value="InterPro"/>
</dbReference>
<evidence type="ECO:0000256" key="6">
    <source>
        <dbReference type="ARBA" id="ARBA00022840"/>
    </source>
</evidence>
<evidence type="ECO:0000259" key="10">
    <source>
        <dbReference type="Pfam" id="PF13793"/>
    </source>
</evidence>
<dbReference type="Pfam" id="PF00156">
    <property type="entry name" value="Pribosyltran"/>
    <property type="match status" value="1"/>
</dbReference>
<comment type="similarity">
    <text evidence="8">Belongs to the ribose-phosphate pyrophosphokinase family.</text>
</comment>
<dbReference type="PANTHER" id="PTHR10210:SF32">
    <property type="entry name" value="RIBOSE-PHOSPHATE PYROPHOSPHOKINASE 2"/>
    <property type="match status" value="1"/>
</dbReference>
<keyword evidence="12" id="KW-1185">Reference proteome</keyword>
<proteinExistence type="inferred from homology"/>
<evidence type="ECO:0000256" key="7">
    <source>
        <dbReference type="ARBA" id="ARBA00049535"/>
    </source>
</evidence>
<dbReference type="Pfam" id="PF13793">
    <property type="entry name" value="Pribosyltran_N"/>
    <property type="match status" value="1"/>
</dbReference>
<keyword evidence="2" id="KW-0808">Transferase</keyword>
<keyword evidence="4" id="KW-0547">Nucleotide-binding</keyword>
<evidence type="ECO:0000313" key="11">
    <source>
        <dbReference type="EMBL" id="QEQ97377.1"/>
    </source>
</evidence>
<keyword evidence="6" id="KW-0067">ATP-binding</keyword>
<evidence type="ECO:0000259" key="9">
    <source>
        <dbReference type="Pfam" id="PF00156"/>
    </source>
</evidence>
<evidence type="ECO:0000313" key="12">
    <source>
        <dbReference type="Proteomes" id="UP000324760"/>
    </source>
</evidence>
<keyword evidence="3 8" id="KW-0545">Nucleotide biosynthesis</keyword>
<dbReference type="GO" id="GO:0005524">
    <property type="term" value="F:ATP binding"/>
    <property type="evidence" value="ECO:0007669"/>
    <property type="project" value="UniProtKB-KW"/>
</dbReference>
<evidence type="ECO:0000256" key="1">
    <source>
        <dbReference type="ARBA" id="ARBA00013247"/>
    </source>
</evidence>
<dbReference type="CDD" id="cd06223">
    <property type="entry name" value="PRTases_typeI"/>
    <property type="match status" value="1"/>
</dbReference>
<dbReference type="FunFam" id="3.40.50.2020:FF:000014">
    <property type="entry name" value="Ribose-phosphate pyrophosphokinase 1"/>
    <property type="match status" value="1"/>
</dbReference>
<keyword evidence="5 11" id="KW-0418">Kinase</keyword>
<dbReference type="SUPFAM" id="SSF53271">
    <property type="entry name" value="PRTase-like"/>
    <property type="match status" value="2"/>
</dbReference>
<dbReference type="GO" id="GO:0006164">
    <property type="term" value="P:purine nucleotide biosynthetic process"/>
    <property type="evidence" value="ECO:0007669"/>
    <property type="project" value="TreeGrafter"/>
</dbReference>
<name>A0A5P1RCP4_9GAMM</name>
<accession>A0A5P1RCP4</accession>
<dbReference type="AlphaFoldDB" id="A0A5P1RCP4"/>
<dbReference type="GO" id="GO:0016301">
    <property type="term" value="F:kinase activity"/>
    <property type="evidence" value="ECO:0007669"/>
    <property type="project" value="UniProtKB-KW"/>
</dbReference>
<dbReference type="InterPro" id="IPR029057">
    <property type="entry name" value="PRTase-like"/>
</dbReference>
<dbReference type="EMBL" id="CP043869">
    <property type="protein sequence ID" value="QEQ97377.1"/>
    <property type="molecule type" value="Genomic_DNA"/>
</dbReference>
<evidence type="ECO:0000256" key="2">
    <source>
        <dbReference type="ARBA" id="ARBA00022679"/>
    </source>
</evidence>